<dbReference type="Proteomes" id="UP000265618">
    <property type="component" value="Unassembled WGS sequence"/>
</dbReference>
<proteinExistence type="predicted"/>
<sequence length="100" mass="11585">MDPNFWQKWFATHGGNGGTPPPRPAHWFTSLEDAAMRCPNYFLMSRFPKKFASLPQKEQERIRALAAPEKAMFIKIKDEMVAYKAAREERKGEPRDEEDG</sequence>
<evidence type="ECO:0000313" key="1">
    <source>
        <dbReference type="EMBL" id="GIQ85673.1"/>
    </source>
</evidence>
<accession>A0A9K3D0T0</accession>
<reference evidence="1 2" key="1">
    <citation type="journal article" date="2018" name="PLoS ONE">
        <title>The draft genome of Kipferlia bialata reveals reductive genome evolution in fornicate parasites.</title>
        <authorList>
            <person name="Tanifuji G."/>
            <person name="Takabayashi S."/>
            <person name="Kume K."/>
            <person name="Takagi M."/>
            <person name="Nakayama T."/>
            <person name="Kamikawa R."/>
            <person name="Inagaki Y."/>
            <person name="Hashimoto T."/>
        </authorList>
    </citation>
    <scope>NUCLEOTIDE SEQUENCE [LARGE SCALE GENOMIC DNA]</scope>
    <source>
        <strain evidence="1">NY0173</strain>
    </source>
</reference>
<dbReference type="EMBL" id="BDIP01002071">
    <property type="protein sequence ID" value="GIQ85673.1"/>
    <property type="molecule type" value="Genomic_DNA"/>
</dbReference>
<evidence type="ECO:0000313" key="2">
    <source>
        <dbReference type="Proteomes" id="UP000265618"/>
    </source>
</evidence>
<feature type="non-terminal residue" evidence="1">
    <location>
        <position position="1"/>
    </location>
</feature>
<dbReference type="AlphaFoldDB" id="A0A9K3D0T0"/>
<comment type="caution">
    <text evidence="1">The sequence shown here is derived from an EMBL/GenBank/DDBJ whole genome shotgun (WGS) entry which is preliminary data.</text>
</comment>
<name>A0A9K3D0T0_9EUKA</name>
<organism evidence="1 2">
    <name type="scientific">Kipferlia bialata</name>
    <dbReference type="NCBI Taxonomy" id="797122"/>
    <lineage>
        <taxon>Eukaryota</taxon>
        <taxon>Metamonada</taxon>
        <taxon>Carpediemonas-like organisms</taxon>
        <taxon>Kipferlia</taxon>
    </lineage>
</organism>
<keyword evidence="2" id="KW-1185">Reference proteome</keyword>
<protein>
    <submittedName>
        <fullName evidence="1">Uncharacterized protein</fullName>
    </submittedName>
</protein>
<gene>
    <name evidence="1" type="ORF">KIPB_007382</name>
</gene>